<accession>A0A2K9LHT2</accession>
<dbReference type="InterPro" id="IPR013766">
    <property type="entry name" value="Thioredoxin_domain"/>
</dbReference>
<dbReference type="PANTHER" id="PTHR42852:SF18">
    <property type="entry name" value="CHROMOSOME UNDETERMINED SCAFFOLD_47, WHOLE GENOME SHOTGUN SEQUENCE"/>
    <property type="match status" value="1"/>
</dbReference>
<keyword evidence="1" id="KW-0732">Signal</keyword>
<sequence>MLRRSSFILALCVVAILKTTTTLARTAPEFELPVIGQSTTLKLSDLKGKVVYVDFWASWCPPCVVSIPALEDIRTQFLGQGFEVVAINLDLSEREATHFLKSRPVSYPVLFDINKITPVLYGVEGMPTAFLIDRAGRVRSTHAGFKKSDSEKLMGLIQELLNEGVR</sequence>
<keyword evidence="4" id="KW-1185">Reference proteome</keyword>
<dbReference type="GO" id="GO:0016491">
    <property type="term" value="F:oxidoreductase activity"/>
    <property type="evidence" value="ECO:0007669"/>
    <property type="project" value="InterPro"/>
</dbReference>
<proteinExistence type="predicted"/>
<protein>
    <recommendedName>
        <fullName evidence="2">Thioredoxin domain-containing protein</fullName>
    </recommendedName>
</protein>
<dbReference type="KEGG" id="kak:Kalk_04900"/>
<dbReference type="EMBL" id="CP022684">
    <property type="protein sequence ID" value="AUM11797.1"/>
    <property type="molecule type" value="Genomic_DNA"/>
</dbReference>
<feature type="signal peptide" evidence="1">
    <location>
        <begin position="1"/>
        <end position="24"/>
    </location>
</feature>
<evidence type="ECO:0000259" key="2">
    <source>
        <dbReference type="PROSITE" id="PS51352"/>
    </source>
</evidence>
<evidence type="ECO:0000313" key="4">
    <source>
        <dbReference type="Proteomes" id="UP000235116"/>
    </source>
</evidence>
<evidence type="ECO:0000313" key="3">
    <source>
        <dbReference type="EMBL" id="AUM11797.1"/>
    </source>
</evidence>
<organism evidence="3 4">
    <name type="scientific">Ketobacter alkanivorans</name>
    <dbReference type="NCBI Taxonomy" id="1917421"/>
    <lineage>
        <taxon>Bacteria</taxon>
        <taxon>Pseudomonadati</taxon>
        <taxon>Pseudomonadota</taxon>
        <taxon>Gammaproteobacteria</taxon>
        <taxon>Pseudomonadales</taxon>
        <taxon>Ketobacteraceae</taxon>
        <taxon>Ketobacter</taxon>
    </lineage>
</organism>
<dbReference type="AlphaFoldDB" id="A0A2K9LHT2"/>
<dbReference type="Gene3D" id="3.40.30.10">
    <property type="entry name" value="Glutaredoxin"/>
    <property type="match status" value="1"/>
</dbReference>
<dbReference type="PANTHER" id="PTHR42852">
    <property type="entry name" value="THIOL:DISULFIDE INTERCHANGE PROTEIN DSBE"/>
    <property type="match status" value="1"/>
</dbReference>
<gene>
    <name evidence="3" type="ORF">Kalk_04900</name>
</gene>
<evidence type="ECO:0000256" key="1">
    <source>
        <dbReference type="SAM" id="SignalP"/>
    </source>
</evidence>
<reference evidence="4" key="1">
    <citation type="submission" date="2017-08" db="EMBL/GenBank/DDBJ databases">
        <title>Direct submision.</title>
        <authorList>
            <person name="Kim S.-J."/>
            <person name="Rhee S.-K."/>
        </authorList>
    </citation>
    <scope>NUCLEOTIDE SEQUENCE [LARGE SCALE GENOMIC DNA]</scope>
    <source>
        <strain evidence="4">GI5</strain>
    </source>
</reference>
<dbReference type="CDD" id="cd02966">
    <property type="entry name" value="TlpA_like_family"/>
    <property type="match status" value="1"/>
</dbReference>
<name>A0A2K9LHT2_9GAMM</name>
<feature type="domain" description="Thioredoxin" evidence="2">
    <location>
        <begin position="21"/>
        <end position="162"/>
    </location>
</feature>
<dbReference type="SUPFAM" id="SSF52833">
    <property type="entry name" value="Thioredoxin-like"/>
    <property type="match status" value="1"/>
</dbReference>
<dbReference type="InterPro" id="IPR013740">
    <property type="entry name" value="Redoxin"/>
</dbReference>
<dbReference type="InterPro" id="IPR036249">
    <property type="entry name" value="Thioredoxin-like_sf"/>
</dbReference>
<dbReference type="Pfam" id="PF08534">
    <property type="entry name" value="Redoxin"/>
    <property type="match status" value="1"/>
</dbReference>
<feature type="chain" id="PRO_5014733286" description="Thioredoxin domain-containing protein" evidence="1">
    <location>
        <begin position="25"/>
        <end position="166"/>
    </location>
</feature>
<dbReference type="InterPro" id="IPR050553">
    <property type="entry name" value="Thioredoxin_ResA/DsbE_sf"/>
</dbReference>
<dbReference type="Proteomes" id="UP000235116">
    <property type="component" value="Chromosome"/>
</dbReference>
<dbReference type="PROSITE" id="PS51352">
    <property type="entry name" value="THIOREDOXIN_2"/>
    <property type="match status" value="1"/>
</dbReference>